<reference evidence="4" key="1">
    <citation type="journal article" date="2014" name="Int. J. Syst. Evol. Microbiol.">
        <title>Complete genome of a new Firmicutes species belonging to the dominant human colonic microbiota ('Ruminococcus bicirculans') reveals two chromosomes and a selective capacity to utilize plant glucans.</title>
        <authorList>
            <consortium name="NISC Comparative Sequencing Program"/>
            <person name="Wegmann U."/>
            <person name="Louis P."/>
            <person name="Goesmann A."/>
            <person name="Henrissat B."/>
            <person name="Duncan S.H."/>
            <person name="Flint H.J."/>
        </authorList>
    </citation>
    <scope>NUCLEOTIDE SEQUENCE</scope>
    <source>
        <strain evidence="4">CGMCC 4.5581</strain>
    </source>
</reference>
<evidence type="ECO:0000259" key="3">
    <source>
        <dbReference type="Pfam" id="PF00149"/>
    </source>
</evidence>
<evidence type="ECO:0000256" key="2">
    <source>
        <dbReference type="ARBA" id="ARBA00022801"/>
    </source>
</evidence>
<protein>
    <recommendedName>
        <fullName evidence="3">Calcineurin-like phosphoesterase domain-containing protein</fullName>
    </recommendedName>
</protein>
<reference evidence="7" key="2">
    <citation type="journal article" date="2019" name="Int. J. Syst. Evol. Microbiol.">
        <title>The Global Catalogue of Microorganisms (GCM) 10K type strain sequencing project: providing services to taxonomists for standard genome sequencing and annotation.</title>
        <authorList>
            <consortium name="The Broad Institute Genomics Platform"/>
            <consortium name="The Broad Institute Genome Sequencing Center for Infectious Disease"/>
            <person name="Wu L."/>
            <person name="Ma J."/>
        </authorList>
    </citation>
    <scope>NUCLEOTIDE SEQUENCE [LARGE SCALE GENOMIC DNA]</scope>
    <source>
        <strain evidence="7">CGMCC 4.5581</strain>
    </source>
</reference>
<dbReference type="Pfam" id="PF00149">
    <property type="entry name" value="Metallophos"/>
    <property type="match status" value="1"/>
</dbReference>
<dbReference type="Gene3D" id="3.60.21.10">
    <property type="match status" value="1"/>
</dbReference>
<proteinExistence type="predicted"/>
<evidence type="ECO:0000313" key="7">
    <source>
        <dbReference type="Proteomes" id="UP000648663"/>
    </source>
</evidence>
<dbReference type="PANTHER" id="PTHR31302:SF31">
    <property type="entry name" value="PHOSPHODIESTERASE YAEI"/>
    <property type="match status" value="1"/>
</dbReference>
<dbReference type="InterPro" id="IPR051158">
    <property type="entry name" value="Metallophosphoesterase_sf"/>
</dbReference>
<organism evidence="5 6">
    <name type="scientific">Modestobacter marinus</name>
    <dbReference type="NCBI Taxonomy" id="477641"/>
    <lineage>
        <taxon>Bacteria</taxon>
        <taxon>Bacillati</taxon>
        <taxon>Actinomycetota</taxon>
        <taxon>Actinomycetes</taxon>
        <taxon>Geodermatophilales</taxon>
        <taxon>Geodermatophilaceae</taxon>
        <taxon>Modestobacter</taxon>
    </lineage>
</organism>
<dbReference type="PANTHER" id="PTHR31302">
    <property type="entry name" value="TRANSMEMBRANE PROTEIN WITH METALLOPHOSPHOESTERASE DOMAIN-RELATED"/>
    <property type="match status" value="1"/>
</dbReference>
<dbReference type="AlphaFoldDB" id="A0A846LG43"/>
<dbReference type="Proteomes" id="UP000648663">
    <property type="component" value="Unassembled WGS sequence"/>
</dbReference>
<accession>A0A846LG43</accession>
<reference evidence="5 6" key="3">
    <citation type="submission" date="2020-02" db="EMBL/GenBank/DDBJ databases">
        <title>Sequencing the genomes of 1000 actinobacteria strains.</title>
        <authorList>
            <person name="Klenk H.-P."/>
        </authorList>
    </citation>
    <scope>NUCLEOTIDE SEQUENCE [LARGE SCALE GENOMIC DNA]</scope>
    <source>
        <strain evidence="5 6">DSM 45201</strain>
    </source>
</reference>
<evidence type="ECO:0000256" key="1">
    <source>
        <dbReference type="ARBA" id="ARBA00022723"/>
    </source>
</evidence>
<evidence type="ECO:0000313" key="4">
    <source>
        <dbReference type="EMBL" id="GGL48037.1"/>
    </source>
</evidence>
<reference evidence="4" key="4">
    <citation type="submission" date="2024-05" db="EMBL/GenBank/DDBJ databases">
        <authorList>
            <person name="Sun Q."/>
            <person name="Zhou Y."/>
        </authorList>
    </citation>
    <scope>NUCLEOTIDE SEQUENCE</scope>
    <source>
        <strain evidence="4">CGMCC 4.5581</strain>
    </source>
</reference>
<dbReference type="Proteomes" id="UP000552836">
    <property type="component" value="Unassembled WGS sequence"/>
</dbReference>
<dbReference type="EMBL" id="JAAMPA010000001">
    <property type="protein sequence ID" value="NIH66656.1"/>
    <property type="molecule type" value="Genomic_DNA"/>
</dbReference>
<keyword evidence="2" id="KW-0378">Hydrolase</keyword>
<gene>
    <name evidence="5" type="ORF">FB380_001102</name>
    <name evidence="4" type="ORF">GCM10011589_00710</name>
</gene>
<dbReference type="GO" id="GO:0016020">
    <property type="term" value="C:membrane"/>
    <property type="evidence" value="ECO:0007669"/>
    <property type="project" value="GOC"/>
</dbReference>
<dbReference type="GO" id="GO:0009245">
    <property type="term" value="P:lipid A biosynthetic process"/>
    <property type="evidence" value="ECO:0007669"/>
    <property type="project" value="TreeGrafter"/>
</dbReference>
<evidence type="ECO:0000313" key="5">
    <source>
        <dbReference type="EMBL" id="NIH66656.1"/>
    </source>
</evidence>
<evidence type="ECO:0000313" key="6">
    <source>
        <dbReference type="Proteomes" id="UP000552836"/>
    </source>
</evidence>
<dbReference type="InterPro" id="IPR004843">
    <property type="entry name" value="Calcineurin-like_PHP"/>
</dbReference>
<dbReference type="EMBL" id="BMMI01000001">
    <property type="protein sequence ID" value="GGL48037.1"/>
    <property type="molecule type" value="Genomic_DNA"/>
</dbReference>
<name>A0A846LG43_9ACTN</name>
<comment type="caution">
    <text evidence="5">The sequence shown here is derived from an EMBL/GenBank/DDBJ whole genome shotgun (WGS) entry which is preliminary data.</text>
</comment>
<keyword evidence="7" id="KW-1185">Reference proteome</keyword>
<dbReference type="GO" id="GO:0046872">
    <property type="term" value="F:metal ion binding"/>
    <property type="evidence" value="ECO:0007669"/>
    <property type="project" value="UniProtKB-KW"/>
</dbReference>
<dbReference type="RefSeq" id="WP_166754210.1">
    <property type="nucleotide sequence ID" value="NZ_BAABJU010000001.1"/>
</dbReference>
<dbReference type="SUPFAM" id="SSF56300">
    <property type="entry name" value="Metallo-dependent phosphatases"/>
    <property type="match status" value="1"/>
</dbReference>
<feature type="domain" description="Calcineurin-like phosphoesterase" evidence="3">
    <location>
        <begin position="53"/>
        <end position="139"/>
    </location>
</feature>
<keyword evidence="1" id="KW-0479">Metal-binding</keyword>
<dbReference type="InterPro" id="IPR029052">
    <property type="entry name" value="Metallo-depent_PP-like"/>
</dbReference>
<sequence length="288" mass="30129">MRRWLVRGGLALLAALVLLVGYGVLIEPRLVLDDERHAVELPRLPAGSDPLEVAVLADMQIGMWWANTGMVARAVERVVEAEPDVVLLGGDFVYHAGPDVEPEVTAAMDLLSPLLDSGVPTYAVLGNHDHASGAADELTTVLEDAGVPVLLNESEPVPGVEALHVVGVGPSRPGLADVDQALAGLPETAPRVVLMHNPTAFPEMPAGSAPLTVAGHTHCGQIALPGLPNWSYLGLTEEEEVVVDGWAPAGYGADGNALFVTCGLGFSLVPVRVNAPPQVVFFELTPPD</sequence>
<dbReference type="GO" id="GO:0008758">
    <property type="term" value="F:UDP-2,3-diacylglucosamine hydrolase activity"/>
    <property type="evidence" value="ECO:0007669"/>
    <property type="project" value="TreeGrafter"/>
</dbReference>